<dbReference type="Proteomes" id="UP001359781">
    <property type="component" value="Unassembled WGS sequence"/>
</dbReference>
<accession>A0ABU8NYL6</accession>
<dbReference type="EMBL" id="JBAHVJ010000006">
    <property type="protein sequence ID" value="MEJ4100118.1"/>
    <property type="molecule type" value="Genomic_DNA"/>
</dbReference>
<gene>
    <name evidence="6" type="ORF">V5S96_07080</name>
</gene>
<keyword evidence="3 5" id="KW-1133">Transmembrane helix</keyword>
<keyword evidence="2 5" id="KW-0812">Transmembrane</keyword>
<evidence type="ECO:0000256" key="1">
    <source>
        <dbReference type="ARBA" id="ARBA00004141"/>
    </source>
</evidence>
<keyword evidence="4 5" id="KW-0472">Membrane</keyword>
<sequence length="299" mass="31444">MNTLPPWGPAWAGAALGTGGFAALSRLHGWDGVANALLILAALLIARILVGWWRHRVPPLQRAAAPAWALLGMAITTVGSAQTAVTHQWWLHGALVILGAVICVVANVAFWPVLREDPNFLSLFPVMSPVVPAVGFAQWAAAGVTGASVVRPVGWVLCVLAVGGAIPAFIVVYRRMLPMGPPAPLAATCWIPLGIVGQSVVAVVTLGGPRAYGWVVLALDLPLALWAAWRHWGSLPGWAPYNPTWWASTFPVATCGSGAYAVGGGQGWWAALSLGLLFLLAAHWCVAAARSASWRFKSL</sequence>
<feature type="transmembrane region" description="Helical" evidence="5">
    <location>
        <begin position="120"/>
        <end position="141"/>
    </location>
</feature>
<dbReference type="InterPro" id="IPR004695">
    <property type="entry name" value="SLAC1/Mae1/Ssu1/TehA"/>
</dbReference>
<evidence type="ECO:0000256" key="3">
    <source>
        <dbReference type="ARBA" id="ARBA00022989"/>
    </source>
</evidence>
<feature type="transmembrane region" description="Helical" evidence="5">
    <location>
        <begin position="65"/>
        <end position="83"/>
    </location>
</feature>
<keyword evidence="7" id="KW-1185">Reference proteome</keyword>
<dbReference type="InterPro" id="IPR038665">
    <property type="entry name" value="Voltage-dep_anion_channel_sf"/>
</dbReference>
<evidence type="ECO:0000256" key="5">
    <source>
        <dbReference type="SAM" id="Phobius"/>
    </source>
</evidence>
<comment type="subcellular location">
    <subcellularLocation>
        <location evidence="1">Membrane</location>
        <topology evidence="1">Multi-pass membrane protein</topology>
    </subcellularLocation>
</comment>
<name>A0ABU8NYL6_9CORY</name>
<evidence type="ECO:0000256" key="4">
    <source>
        <dbReference type="ARBA" id="ARBA00023136"/>
    </source>
</evidence>
<proteinExistence type="predicted"/>
<protein>
    <recommendedName>
        <fullName evidence="8">Tellurite resistance protein</fullName>
    </recommendedName>
</protein>
<organism evidence="6 7">
    <name type="scientific">Corynebacterium mastitidis</name>
    <dbReference type="NCBI Taxonomy" id="161890"/>
    <lineage>
        <taxon>Bacteria</taxon>
        <taxon>Bacillati</taxon>
        <taxon>Actinomycetota</taxon>
        <taxon>Actinomycetes</taxon>
        <taxon>Mycobacteriales</taxon>
        <taxon>Corynebacteriaceae</taxon>
        <taxon>Corynebacterium</taxon>
    </lineage>
</organism>
<evidence type="ECO:0000313" key="7">
    <source>
        <dbReference type="Proteomes" id="UP001359781"/>
    </source>
</evidence>
<feature type="transmembrane region" description="Helical" evidence="5">
    <location>
        <begin position="89"/>
        <end position="113"/>
    </location>
</feature>
<dbReference type="RefSeq" id="WP_337890275.1">
    <property type="nucleotide sequence ID" value="NZ_JBAHVI010000006.1"/>
</dbReference>
<evidence type="ECO:0000256" key="2">
    <source>
        <dbReference type="ARBA" id="ARBA00022692"/>
    </source>
</evidence>
<dbReference type="Pfam" id="PF03595">
    <property type="entry name" value="SLAC1"/>
    <property type="match status" value="1"/>
</dbReference>
<evidence type="ECO:0008006" key="8">
    <source>
        <dbReference type="Google" id="ProtNLM"/>
    </source>
</evidence>
<feature type="transmembrane region" description="Helical" evidence="5">
    <location>
        <begin position="268"/>
        <end position="289"/>
    </location>
</feature>
<dbReference type="Gene3D" id="1.50.10.150">
    <property type="entry name" value="Voltage-dependent anion channel"/>
    <property type="match status" value="1"/>
</dbReference>
<evidence type="ECO:0000313" key="6">
    <source>
        <dbReference type="EMBL" id="MEJ4100118.1"/>
    </source>
</evidence>
<feature type="transmembrane region" description="Helical" evidence="5">
    <location>
        <begin position="153"/>
        <end position="173"/>
    </location>
</feature>
<reference evidence="6 7" key="1">
    <citation type="submission" date="2024-02" db="EMBL/GenBank/DDBJ databases">
        <title>Whole genome sequencing and characterization of Corynebacterium isolated from the ocular surface of dry eye disease sufferers.</title>
        <authorList>
            <person name="Naqvi M."/>
        </authorList>
    </citation>
    <scope>NUCLEOTIDE SEQUENCE [LARGE SCALE GENOMIC DNA]</scope>
    <source>
        <strain evidence="6 7">PCRF</strain>
    </source>
</reference>
<comment type="caution">
    <text evidence="6">The sequence shown here is derived from an EMBL/GenBank/DDBJ whole genome shotgun (WGS) entry which is preliminary data.</text>
</comment>
<feature type="transmembrane region" description="Helical" evidence="5">
    <location>
        <begin position="185"/>
        <end position="206"/>
    </location>
</feature>
<feature type="transmembrane region" description="Helical" evidence="5">
    <location>
        <begin position="33"/>
        <end position="53"/>
    </location>
</feature>